<comment type="caution">
    <text evidence="1">The sequence shown here is derived from an EMBL/GenBank/DDBJ whole genome shotgun (WGS) entry which is preliminary data.</text>
</comment>
<dbReference type="InterPro" id="IPR016024">
    <property type="entry name" value="ARM-type_fold"/>
</dbReference>
<proteinExistence type="predicted"/>
<evidence type="ECO:0000313" key="2">
    <source>
        <dbReference type="Proteomes" id="UP000179807"/>
    </source>
</evidence>
<dbReference type="AlphaFoldDB" id="A0A1J4KG64"/>
<accession>A0A1J4KG64</accession>
<protein>
    <submittedName>
        <fullName evidence="1">Uncharacterized protein</fullName>
    </submittedName>
</protein>
<gene>
    <name evidence="1" type="ORF">TRFO_22683</name>
</gene>
<keyword evidence="2" id="KW-1185">Reference proteome</keyword>
<dbReference type="VEuPathDB" id="TrichDB:TRFO_22683"/>
<dbReference type="EMBL" id="MLAK01000659">
    <property type="protein sequence ID" value="OHT08764.1"/>
    <property type="molecule type" value="Genomic_DNA"/>
</dbReference>
<evidence type="ECO:0000313" key="1">
    <source>
        <dbReference type="EMBL" id="OHT08764.1"/>
    </source>
</evidence>
<dbReference type="GeneID" id="94837399"/>
<organism evidence="1 2">
    <name type="scientific">Tritrichomonas foetus</name>
    <dbReference type="NCBI Taxonomy" id="1144522"/>
    <lineage>
        <taxon>Eukaryota</taxon>
        <taxon>Metamonada</taxon>
        <taxon>Parabasalia</taxon>
        <taxon>Tritrichomonadida</taxon>
        <taxon>Tritrichomonadidae</taxon>
        <taxon>Tritrichomonas</taxon>
    </lineage>
</organism>
<dbReference type="Gene3D" id="1.25.10.10">
    <property type="entry name" value="Leucine-rich Repeat Variant"/>
    <property type="match status" value="1"/>
</dbReference>
<name>A0A1J4KG64_9EUKA</name>
<sequence>MDYKSLTKPNEPAYFKYQRNILESEKFDVKNDGSDFTFNSLITHLSDFLNQSNVDDIILCVNHIASFLSDKNKNYDQILKETKFHELFTKIVNLQIEDARNALLFILIKLSETKDSEIINFLFSNQIIQYCFEPYTNNDQTVDLYLLNNILYSLTNIISTLQPQQIDEALKFIPFEQIFTVQTSDTQLMYVYTLNCIELYTKIVKHGKQILFPSQFCEFIQQSLCGFYNDSSSTMIQYIIDFYQIASKIEHIESFWPFLENEVYQQLVVSVFNSNNLLILLKYFNMVADVSDRLFGIIENSIEIDENEILSFLTVLLDDSEYLECCVSLLSEIEDYSLQSIVFKFLEVYLRKNPVILQDEDFLQTFPFIFNTISNGSFKEKCCAIKLINRIISIGTPENCEQLNEYRLFELLINGLETDDSELLRTILATIFIYISKFSFDQEKLHKYMMPFQTKDFYDTLADIKERAEPHILATCIKLEKLLNSLQQSDT</sequence>
<reference evidence="1" key="1">
    <citation type="submission" date="2016-10" db="EMBL/GenBank/DDBJ databases">
        <authorList>
            <person name="Benchimol M."/>
            <person name="Almeida L.G."/>
            <person name="Vasconcelos A.T."/>
            <person name="Perreira-Neves A."/>
            <person name="Rosa I.A."/>
            <person name="Tasca T."/>
            <person name="Bogo M.R."/>
            <person name="de Souza W."/>
        </authorList>
    </citation>
    <scope>NUCLEOTIDE SEQUENCE [LARGE SCALE GENOMIC DNA]</scope>
    <source>
        <strain evidence="1">K</strain>
    </source>
</reference>
<dbReference type="InterPro" id="IPR011989">
    <property type="entry name" value="ARM-like"/>
</dbReference>
<dbReference type="Proteomes" id="UP000179807">
    <property type="component" value="Unassembled WGS sequence"/>
</dbReference>
<dbReference type="SUPFAM" id="SSF48371">
    <property type="entry name" value="ARM repeat"/>
    <property type="match status" value="1"/>
</dbReference>
<dbReference type="RefSeq" id="XP_068361900.1">
    <property type="nucleotide sequence ID" value="XM_068502695.1"/>
</dbReference>